<dbReference type="Proteomes" id="UP001066276">
    <property type="component" value="Chromosome 3_2"/>
</dbReference>
<reference evidence="2" key="1">
    <citation type="journal article" date="2022" name="bioRxiv">
        <title>Sequencing and chromosome-scale assembly of the giantPleurodeles waltlgenome.</title>
        <authorList>
            <person name="Brown T."/>
            <person name="Elewa A."/>
            <person name="Iarovenko S."/>
            <person name="Subramanian E."/>
            <person name="Araus A.J."/>
            <person name="Petzold A."/>
            <person name="Susuki M."/>
            <person name="Suzuki K.-i.T."/>
            <person name="Hayashi T."/>
            <person name="Toyoda A."/>
            <person name="Oliveira C."/>
            <person name="Osipova E."/>
            <person name="Leigh N.D."/>
            <person name="Simon A."/>
            <person name="Yun M.H."/>
        </authorList>
    </citation>
    <scope>NUCLEOTIDE SEQUENCE</scope>
    <source>
        <strain evidence="2">20211129_DDA</strain>
        <tissue evidence="2">Liver</tissue>
    </source>
</reference>
<evidence type="ECO:0000313" key="3">
    <source>
        <dbReference type="Proteomes" id="UP001066276"/>
    </source>
</evidence>
<name>A0AAV7TK20_PLEWA</name>
<comment type="caution">
    <text evidence="2">The sequence shown here is derived from an EMBL/GenBank/DDBJ whole genome shotgun (WGS) entry which is preliminary data.</text>
</comment>
<dbReference type="EMBL" id="JANPWB010000006">
    <property type="protein sequence ID" value="KAJ1176595.1"/>
    <property type="molecule type" value="Genomic_DNA"/>
</dbReference>
<gene>
    <name evidence="2" type="ORF">NDU88_001867</name>
</gene>
<keyword evidence="3" id="KW-1185">Reference proteome</keyword>
<evidence type="ECO:0000313" key="2">
    <source>
        <dbReference type="EMBL" id="KAJ1176595.1"/>
    </source>
</evidence>
<organism evidence="2 3">
    <name type="scientific">Pleurodeles waltl</name>
    <name type="common">Iberian ribbed newt</name>
    <dbReference type="NCBI Taxonomy" id="8319"/>
    <lineage>
        <taxon>Eukaryota</taxon>
        <taxon>Metazoa</taxon>
        <taxon>Chordata</taxon>
        <taxon>Craniata</taxon>
        <taxon>Vertebrata</taxon>
        <taxon>Euteleostomi</taxon>
        <taxon>Amphibia</taxon>
        <taxon>Batrachia</taxon>
        <taxon>Caudata</taxon>
        <taxon>Salamandroidea</taxon>
        <taxon>Salamandridae</taxon>
        <taxon>Pleurodelinae</taxon>
        <taxon>Pleurodeles</taxon>
    </lineage>
</organism>
<accession>A0AAV7TK20</accession>
<feature type="compositionally biased region" description="Basic and acidic residues" evidence="1">
    <location>
        <begin position="26"/>
        <end position="39"/>
    </location>
</feature>
<sequence length="252" mass="28268">MQQTNKMDNYWVARRLGDPGAARGDGGTREQGTEQDPLRKPLLSEIMAAIHDLKGSLEPRLDTVAVDMGLLRADLQKVSDKVSTAETDTAHLQSTSKALEEQVRFLTTEHEHMAARLEDREGRAWRNNIRVVGVPEGAEGPKCWTGGVCDGECPSVSGKKRLDKVLLFDDYWNEVEEGEIAESDEPVDVYDMEKMVRRLTVFEVLVHCRSQEVEAGEIAESDEPVDVSDMEKMVGVRRLTVFEVLVHCRSQE</sequence>
<feature type="region of interest" description="Disordered" evidence="1">
    <location>
        <begin position="1"/>
        <end position="39"/>
    </location>
</feature>
<evidence type="ECO:0000256" key="1">
    <source>
        <dbReference type="SAM" id="MobiDB-lite"/>
    </source>
</evidence>
<dbReference type="AlphaFoldDB" id="A0AAV7TK20"/>
<proteinExistence type="predicted"/>
<protein>
    <submittedName>
        <fullName evidence="2">Uncharacterized protein</fullName>
    </submittedName>
</protein>